<dbReference type="SMART" id="SM00887">
    <property type="entry name" value="EB_dh"/>
    <property type="match status" value="1"/>
</dbReference>
<dbReference type="NCBIfam" id="TIGR03477">
    <property type="entry name" value="DMSO_red_II_gam"/>
    <property type="match status" value="1"/>
</dbReference>
<keyword evidence="6" id="KW-0732">Signal</keyword>
<keyword evidence="5" id="KW-0408">Iron</keyword>
<dbReference type="GO" id="GO:0020037">
    <property type="term" value="F:heme binding"/>
    <property type="evidence" value="ECO:0007669"/>
    <property type="project" value="InterPro"/>
</dbReference>
<evidence type="ECO:0000256" key="6">
    <source>
        <dbReference type="SAM" id="SignalP"/>
    </source>
</evidence>
<keyword evidence="3" id="KW-0479">Metal-binding</keyword>
<dbReference type="InterPro" id="IPR017838">
    <property type="entry name" value="DMSO_Rdtase_II_haem_b-bd_su"/>
</dbReference>
<evidence type="ECO:0000256" key="3">
    <source>
        <dbReference type="ARBA" id="ARBA00022723"/>
    </source>
</evidence>
<evidence type="ECO:0000313" key="9">
    <source>
        <dbReference type="Proteomes" id="UP001178507"/>
    </source>
</evidence>
<keyword evidence="2" id="KW-0349">Heme</keyword>
<evidence type="ECO:0000313" key="8">
    <source>
        <dbReference type="EMBL" id="CAJ1374779.1"/>
    </source>
</evidence>
<dbReference type="Gene3D" id="2.60.40.1190">
    <property type="match status" value="1"/>
</dbReference>
<comment type="caution">
    <text evidence="8">The sequence shown here is derived from an EMBL/GenBank/DDBJ whole genome shotgun (WGS) entry which is preliminary data.</text>
</comment>
<dbReference type="AlphaFoldDB" id="A0AA36HT08"/>
<evidence type="ECO:0000259" key="7">
    <source>
        <dbReference type="SMART" id="SM00887"/>
    </source>
</evidence>
<evidence type="ECO:0000256" key="4">
    <source>
        <dbReference type="ARBA" id="ARBA00022982"/>
    </source>
</evidence>
<proteinExistence type="predicted"/>
<feature type="signal peptide" evidence="6">
    <location>
        <begin position="1"/>
        <end position="22"/>
    </location>
</feature>
<keyword evidence="1" id="KW-0813">Transport</keyword>
<evidence type="ECO:0000256" key="5">
    <source>
        <dbReference type="ARBA" id="ARBA00023004"/>
    </source>
</evidence>
<accession>A0AA36HT08</accession>
<dbReference type="EMBL" id="CAUJNA010000277">
    <property type="protein sequence ID" value="CAJ1374779.1"/>
    <property type="molecule type" value="Genomic_DNA"/>
</dbReference>
<organism evidence="8 9">
    <name type="scientific">Effrenium voratum</name>
    <dbReference type="NCBI Taxonomy" id="2562239"/>
    <lineage>
        <taxon>Eukaryota</taxon>
        <taxon>Sar</taxon>
        <taxon>Alveolata</taxon>
        <taxon>Dinophyceae</taxon>
        <taxon>Suessiales</taxon>
        <taxon>Symbiodiniaceae</taxon>
        <taxon>Effrenium</taxon>
    </lineage>
</organism>
<dbReference type="Pfam" id="PF09459">
    <property type="entry name" value="EB_dh"/>
    <property type="match status" value="1"/>
</dbReference>
<feature type="chain" id="PRO_5041372363" description="Cytochrome c-552/DMSO reductase-like haem-binding domain-containing protein" evidence="6">
    <location>
        <begin position="23"/>
        <end position="257"/>
    </location>
</feature>
<feature type="domain" description="Cytochrome c-552/DMSO reductase-like haem-binding" evidence="7">
    <location>
        <begin position="60"/>
        <end position="244"/>
    </location>
</feature>
<keyword evidence="4" id="KW-0249">Electron transport</keyword>
<keyword evidence="9" id="KW-1185">Reference proteome</keyword>
<gene>
    <name evidence="8" type="ORF">EVOR1521_LOCUS4236</name>
</gene>
<reference evidence="8" key="1">
    <citation type="submission" date="2023-08" db="EMBL/GenBank/DDBJ databases">
        <authorList>
            <person name="Chen Y."/>
            <person name="Shah S."/>
            <person name="Dougan E. K."/>
            <person name="Thang M."/>
            <person name="Chan C."/>
        </authorList>
    </citation>
    <scope>NUCLEOTIDE SEQUENCE</scope>
</reference>
<dbReference type="CDD" id="cd09623">
    <property type="entry name" value="DOMON_EBDH"/>
    <property type="match status" value="1"/>
</dbReference>
<dbReference type="InterPro" id="IPR019020">
    <property type="entry name" value="Cyt-c552/DMSO_Rdtase_haem-bd"/>
</dbReference>
<evidence type="ECO:0000256" key="2">
    <source>
        <dbReference type="ARBA" id="ARBA00022617"/>
    </source>
</evidence>
<sequence length="257" mass="28590">MRHLSRLVAVTAVLSLTVPAYAEGLEIVDANVKLLEAGDTVAVSKIPDGIYLRSTNDPDDVIWERLPEYRVHVGPAPAVHESVDLRVDYDDEGQYVFLTFARTAERFYVRMRWRDETADTVTRSNRFRDAVAVQFSLGDDETSYVMGDGPDAPVNIWYWRSDQGDIQSLAAGGPGSTTTLDDQPVSGDAMYLDKRGNDANEWTVVMSREISTEGDYQVSFEQDIVPMAFALWQGANDERDGLKRVSDGWILVDLSGG</sequence>
<protein>
    <recommendedName>
        <fullName evidence="7">Cytochrome c-552/DMSO reductase-like haem-binding domain-containing protein</fullName>
    </recommendedName>
</protein>
<dbReference type="GO" id="GO:0046872">
    <property type="term" value="F:metal ion binding"/>
    <property type="evidence" value="ECO:0007669"/>
    <property type="project" value="UniProtKB-KW"/>
</dbReference>
<name>A0AA36HT08_9DINO</name>
<dbReference type="Proteomes" id="UP001178507">
    <property type="component" value="Unassembled WGS sequence"/>
</dbReference>
<evidence type="ECO:0000256" key="1">
    <source>
        <dbReference type="ARBA" id="ARBA00022448"/>
    </source>
</evidence>